<protein>
    <submittedName>
        <fullName evidence="1">Uncharacterized protein</fullName>
    </submittedName>
</protein>
<keyword evidence="2" id="KW-1185">Reference proteome</keyword>
<dbReference type="Proteomes" id="UP001596142">
    <property type="component" value="Unassembled WGS sequence"/>
</dbReference>
<dbReference type="RefSeq" id="WP_385941553.1">
    <property type="nucleotide sequence ID" value="NZ_JBHSOZ010000005.1"/>
</dbReference>
<sequence>MNDIGKVIDRFDDYSPYEDIDMQKKSDGIKDDLVNHICPHLLFCPECKRETIIYIKEK</sequence>
<accession>A0ABW0YMD3</accession>
<reference evidence="2" key="1">
    <citation type="journal article" date="2019" name="Int. J. Syst. Evol. Microbiol.">
        <title>The Global Catalogue of Microorganisms (GCM) 10K type strain sequencing project: providing services to taxonomists for standard genome sequencing and annotation.</title>
        <authorList>
            <consortium name="The Broad Institute Genomics Platform"/>
            <consortium name="The Broad Institute Genome Sequencing Center for Infectious Disease"/>
            <person name="Wu L."/>
            <person name="Ma J."/>
        </authorList>
    </citation>
    <scope>NUCLEOTIDE SEQUENCE [LARGE SCALE GENOMIC DNA]</scope>
    <source>
        <strain evidence="2">CECT 7184</strain>
    </source>
</reference>
<evidence type="ECO:0000313" key="2">
    <source>
        <dbReference type="Proteomes" id="UP001596142"/>
    </source>
</evidence>
<gene>
    <name evidence="1" type="ORF">ACFPU1_12420</name>
</gene>
<name>A0ABW0YMD3_9BACI</name>
<proteinExistence type="predicted"/>
<dbReference type="EMBL" id="JBHSOZ010000005">
    <property type="protein sequence ID" value="MFC5713589.1"/>
    <property type="molecule type" value="Genomic_DNA"/>
</dbReference>
<comment type="caution">
    <text evidence="1">The sequence shown here is derived from an EMBL/GenBank/DDBJ whole genome shotgun (WGS) entry which is preliminary data.</text>
</comment>
<evidence type="ECO:0000313" key="1">
    <source>
        <dbReference type="EMBL" id="MFC5713589.1"/>
    </source>
</evidence>
<organism evidence="1 2">
    <name type="scientific">Thalassorhabdus alkalitolerans</name>
    <dbReference type="NCBI Taxonomy" id="2282697"/>
    <lineage>
        <taxon>Bacteria</taxon>
        <taxon>Bacillati</taxon>
        <taxon>Bacillota</taxon>
        <taxon>Bacilli</taxon>
        <taxon>Bacillales</taxon>
        <taxon>Bacillaceae</taxon>
        <taxon>Thalassorhabdus</taxon>
    </lineage>
</organism>